<sequence>MATDTIFDNSQNSTKASILYKRALPPEDGHDPLDRLLQSAQQQAYVEHSKKRLGNEEGFSVMDILKKIEDDMLEIKSSIKVIEGEHAVIKEELSYLTGRPIIQRWKVLDARRISYRNRLHKGIQTATIHDEIAYGGDMLGDIKTIQYVQDISSRSSEYKEDFHQAYGIPFDEALVKVPSWPHKVERAFDIRASLHDLHAWQARDSRSIIQQQATQIIEAALSTENDQLQARFQDGGDLQEIFIEMDLLFVTRGVYTRA</sequence>
<dbReference type="Proteomes" id="UP000224634">
    <property type="component" value="Unassembled WGS sequence"/>
</dbReference>
<reference evidence="1 2" key="1">
    <citation type="submission" date="2017-10" db="EMBL/GenBank/DDBJ databases">
        <title>Comparative genomics in systemic dimorphic fungi from Ajellomycetaceae.</title>
        <authorList>
            <person name="Munoz J.F."/>
            <person name="Mcewen J.G."/>
            <person name="Clay O.K."/>
            <person name="Cuomo C.A."/>
        </authorList>
    </citation>
    <scope>NUCLEOTIDE SEQUENCE [LARGE SCALE GENOMIC DNA]</scope>
    <source>
        <strain evidence="1 2">UAMH7299</strain>
    </source>
</reference>
<proteinExistence type="predicted"/>
<keyword evidence="2" id="KW-1185">Reference proteome</keyword>
<dbReference type="OrthoDB" id="4206342at2759"/>
<accession>A0A2B7XVL2</accession>
<dbReference type="AlphaFoldDB" id="A0A2B7XVL2"/>
<evidence type="ECO:0000313" key="1">
    <source>
        <dbReference type="EMBL" id="PGH12598.1"/>
    </source>
</evidence>
<protein>
    <submittedName>
        <fullName evidence="1">Uncharacterized protein</fullName>
    </submittedName>
</protein>
<comment type="caution">
    <text evidence="1">The sequence shown here is derived from an EMBL/GenBank/DDBJ whole genome shotgun (WGS) entry which is preliminary data.</text>
</comment>
<name>A0A2B7XVL2_POLH7</name>
<dbReference type="EMBL" id="PDNA01000115">
    <property type="protein sequence ID" value="PGH12598.1"/>
    <property type="molecule type" value="Genomic_DNA"/>
</dbReference>
<gene>
    <name evidence="1" type="ORF">AJ80_06656</name>
</gene>
<organism evidence="1 2">
    <name type="scientific">Polytolypa hystricis (strain UAMH7299)</name>
    <dbReference type="NCBI Taxonomy" id="1447883"/>
    <lineage>
        <taxon>Eukaryota</taxon>
        <taxon>Fungi</taxon>
        <taxon>Dikarya</taxon>
        <taxon>Ascomycota</taxon>
        <taxon>Pezizomycotina</taxon>
        <taxon>Eurotiomycetes</taxon>
        <taxon>Eurotiomycetidae</taxon>
        <taxon>Onygenales</taxon>
        <taxon>Onygenales incertae sedis</taxon>
        <taxon>Polytolypa</taxon>
    </lineage>
</organism>
<evidence type="ECO:0000313" key="2">
    <source>
        <dbReference type="Proteomes" id="UP000224634"/>
    </source>
</evidence>